<organism evidence="1 2">
    <name type="scientific">Streptomyces fungicidicus</name>
    <dbReference type="NCBI Taxonomy" id="68203"/>
    <lineage>
        <taxon>Bacteria</taxon>
        <taxon>Bacillati</taxon>
        <taxon>Actinomycetota</taxon>
        <taxon>Actinomycetes</taxon>
        <taxon>Kitasatosporales</taxon>
        <taxon>Streptomycetaceae</taxon>
        <taxon>Streptomyces</taxon>
    </lineage>
</organism>
<keyword evidence="2" id="KW-1185">Reference proteome</keyword>
<dbReference type="InterPro" id="IPR036890">
    <property type="entry name" value="HATPase_C_sf"/>
</dbReference>
<dbReference type="SUPFAM" id="SSF55874">
    <property type="entry name" value="ATPase domain of HSP90 chaperone/DNA topoisomerase II/histidine kinase"/>
    <property type="match status" value="1"/>
</dbReference>
<evidence type="ECO:0000313" key="2">
    <source>
        <dbReference type="Proteomes" id="UP000282170"/>
    </source>
</evidence>
<name>A0A494UXB7_9ACTN</name>
<dbReference type="GeneID" id="93886999"/>
<dbReference type="EMBL" id="CP023407">
    <property type="protein sequence ID" value="AYL39170.1"/>
    <property type="molecule type" value="Genomic_DNA"/>
</dbReference>
<dbReference type="Gene3D" id="3.30.565.10">
    <property type="entry name" value="Histidine kinase-like ATPase, C-terminal domain"/>
    <property type="match status" value="1"/>
</dbReference>
<accession>A0A494UXB7</accession>
<dbReference type="Proteomes" id="UP000282170">
    <property type="component" value="Chromosome"/>
</dbReference>
<dbReference type="KEGG" id="sfug:CNQ36_29480"/>
<proteinExistence type="predicted"/>
<gene>
    <name evidence="1" type="ORF">CNQ36_29480</name>
</gene>
<evidence type="ECO:0000313" key="1">
    <source>
        <dbReference type="EMBL" id="AYL39170.1"/>
    </source>
</evidence>
<reference evidence="1 2" key="1">
    <citation type="submission" date="2017-09" db="EMBL/GenBank/DDBJ databases">
        <authorList>
            <person name="Zhang H."/>
            <person name="Hu S."/>
            <person name="Xu J."/>
            <person name="He Z."/>
        </authorList>
    </citation>
    <scope>NUCLEOTIDE SEQUENCE [LARGE SCALE GENOMIC DNA]</scope>
    <source>
        <strain evidence="1 2">TXX3120</strain>
    </source>
</reference>
<protein>
    <submittedName>
        <fullName evidence="1">Uncharacterized protein</fullName>
    </submittedName>
</protein>
<sequence>MRTDHVDAEAAGLRRIAGIASDGRWSFQAGHRGSVMVRQLVRAHGGDVSVASRPHMETVFLVRLPS</sequence>
<dbReference type="AlphaFoldDB" id="A0A494UXB7"/>
<dbReference type="RefSeq" id="WP_163013153.1">
    <property type="nucleotide sequence ID" value="NZ_CP023407.1"/>
</dbReference>